<organism evidence="2 3">
    <name type="scientific">Vigna angularis var. angularis</name>
    <dbReference type="NCBI Taxonomy" id="157739"/>
    <lineage>
        <taxon>Eukaryota</taxon>
        <taxon>Viridiplantae</taxon>
        <taxon>Streptophyta</taxon>
        <taxon>Embryophyta</taxon>
        <taxon>Tracheophyta</taxon>
        <taxon>Spermatophyta</taxon>
        <taxon>Magnoliopsida</taxon>
        <taxon>eudicotyledons</taxon>
        <taxon>Gunneridae</taxon>
        <taxon>Pentapetalae</taxon>
        <taxon>rosids</taxon>
        <taxon>fabids</taxon>
        <taxon>Fabales</taxon>
        <taxon>Fabaceae</taxon>
        <taxon>Papilionoideae</taxon>
        <taxon>50 kb inversion clade</taxon>
        <taxon>NPAAA clade</taxon>
        <taxon>indigoferoid/millettioid clade</taxon>
        <taxon>Phaseoleae</taxon>
        <taxon>Vigna</taxon>
    </lineage>
</organism>
<proteinExistence type="predicted"/>
<evidence type="ECO:0000256" key="1">
    <source>
        <dbReference type="SAM" id="MobiDB-lite"/>
    </source>
</evidence>
<feature type="non-terminal residue" evidence="2">
    <location>
        <position position="1"/>
    </location>
</feature>
<evidence type="ECO:0000313" key="2">
    <source>
        <dbReference type="EMBL" id="BAT74790.1"/>
    </source>
</evidence>
<dbReference type="EMBL" id="AP015034">
    <property type="protein sequence ID" value="BAT74790.1"/>
    <property type="molecule type" value="Genomic_DNA"/>
</dbReference>
<reference evidence="2 3" key="1">
    <citation type="journal article" date="2015" name="Sci. Rep.">
        <title>The power of single molecule real-time sequencing technology in the de novo assembly of a eukaryotic genome.</title>
        <authorList>
            <person name="Sakai H."/>
            <person name="Naito K."/>
            <person name="Ogiso-Tanaka E."/>
            <person name="Takahashi Y."/>
            <person name="Iseki K."/>
            <person name="Muto C."/>
            <person name="Satou K."/>
            <person name="Teruya K."/>
            <person name="Shiroma A."/>
            <person name="Shimoji M."/>
            <person name="Hirano T."/>
            <person name="Itoh T."/>
            <person name="Kaga A."/>
            <person name="Tomooka N."/>
        </authorList>
    </citation>
    <scope>NUCLEOTIDE SEQUENCE [LARGE SCALE GENOMIC DNA]</scope>
    <source>
        <strain evidence="3">cv. Shumari</strain>
    </source>
</reference>
<evidence type="ECO:0000313" key="3">
    <source>
        <dbReference type="Proteomes" id="UP000291084"/>
    </source>
</evidence>
<gene>
    <name evidence="2" type="primary">Vigan.01G254800</name>
    <name evidence="2" type="ORF">VIGAN_01254800</name>
</gene>
<dbReference type="Proteomes" id="UP000291084">
    <property type="component" value="Chromosome 1"/>
</dbReference>
<feature type="region of interest" description="Disordered" evidence="1">
    <location>
        <begin position="1"/>
        <end position="62"/>
    </location>
</feature>
<feature type="compositionally biased region" description="Basic and acidic residues" evidence="1">
    <location>
        <begin position="50"/>
        <end position="62"/>
    </location>
</feature>
<dbReference type="AlphaFoldDB" id="A0A0S3R2M3"/>
<keyword evidence="3" id="KW-1185">Reference proteome</keyword>
<sequence>QSCSPHWGKQETLAEAEKGCSHSLPRRPRKRDSHPSPSSGGDGSRRGGRLVRDRGSRWRDWNPERVAVARASRLRWRDVEGGEA</sequence>
<protein>
    <submittedName>
        <fullName evidence="2">Uncharacterized protein</fullName>
    </submittedName>
</protein>
<accession>A0A0S3R2M3</accession>
<name>A0A0S3R2M3_PHAAN</name>